<evidence type="ECO:0000256" key="10">
    <source>
        <dbReference type="ARBA" id="ARBA00022840"/>
    </source>
</evidence>
<feature type="coiled-coil region" evidence="14">
    <location>
        <begin position="116"/>
        <end position="143"/>
    </location>
</feature>
<reference evidence="16 17" key="1">
    <citation type="submission" date="2019-01" db="EMBL/GenBank/DDBJ databases">
        <title>Vagococcus silagei sp. nov. isolated from brewer's grain.</title>
        <authorList>
            <person name="Guu J.-R."/>
        </authorList>
    </citation>
    <scope>NUCLEOTIDE SEQUENCE [LARGE SCALE GENOMIC DNA]</scope>
    <source>
        <strain evidence="16 17">2B-2</strain>
    </source>
</reference>
<dbReference type="EMBL" id="SDGV01000034">
    <property type="protein sequence ID" value="THB60185.1"/>
    <property type="molecule type" value="Genomic_DNA"/>
</dbReference>
<dbReference type="InterPro" id="IPR036097">
    <property type="entry name" value="HisK_dim/P_sf"/>
</dbReference>
<protein>
    <recommendedName>
        <fullName evidence="3">histidine kinase</fullName>
        <ecNumber evidence="3">2.7.13.3</ecNumber>
    </recommendedName>
</protein>
<keyword evidence="11" id="KW-1133">Transmembrane helix</keyword>
<dbReference type="EC" id="2.7.13.3" evidence="3"/>
<keyword evidence="12" id="KW-0902">Two-component regulatory system</keyword>
<keyword evidence="14" id="KW-0175">Coiled coil</keyword>
<dbReference type="InterPro" id="IPR003594">
    <property type="entry name" value="HATPase_dom"/>
</dbReference>
<dbReference type="GO" id="GO:0000155">
    <property type="term" value="F:phosphorelay sensor kinase activity"/>
    <property type="evidence" value="ECO:0007669"/>
    <property type="project" value="InterPro"/>
</dbReference>
<evidence type="ECO:0000256" key="7">
    <source>
        <dbReference type="ARBA" id="ARBA00022692"/>
    </source>
</evidence>
<dbReference type="PRINTS" id="PR01780">
    <property type="entry name" value="LANTIREGPROT"/>
</dbReference>
<dbReference type="Gene3D" id="1.10.287.130">
    <property type="match status" value="1"/>
</dbReference>
<evidence type="ECO:0000313" key="17">
    <source>
        <dbReference type="Proteomes" id="UP000310506"/>
    </source>
</evidence>
<proteinExistence type="predicted"/>
<dbReference type="SMART" id="SM00388">
    <property type="entry name" value="HisKA"/>
    <property type="match status" value="1"/>
</dbReference>
<evidence type="ECO:0000256" key="2">
    <source>
        <dbReference type="ARBA" id="ARBA00004651"/>
    </source>
</evidence>
<evidence type="ECO:0000313" key="16">
    <source>
        <dbReference type="EMBL" id="THB60185.1"/>
    </source>
</evidence>
<evidence type="ECO:0000256" key="5">
    <source>
        <dbReference type="ARBA" id="ARBA00022553"/>
    </source>
</evidence>
<organism evidence="16 17">
    <name type="scientific">Vagococcus silagei</name>
    <dbReference type="NCBI Taxonomy" id="2508885"/>
    <lineage>
        <taxon>Bacteria</taxon>
        <taxon>Bacillati</taxon>
        <taxon>Bacillota</taxon>
        <taxon>Bacilli</taxon>
        <taxon>Lactobacillales</taxon>
        <taxon>Enterococcaceae</taxon>
        <taxon>Vagococcus</taxon>
    </lineage>
</organism>
<keyword evidence="13" id="KW-0472">Membrane</keyword>
<keyword evidence="7" id="KW-0812">Transmembrane</keyword>
<evidence type="ECO:0000256" key="11">
    <source>
        <dbReference type="ARBA" id="ARBA00022989"/>
    </source>
</evidence>
<dbReference type="Proteomes" id="UP000310506">
    <property type="component" value="Unassembled WGS sequence"/>
</dbReference>
<dbReference type="InterPro" id="IPR003661">
    <property type="entry name" value="HisK_dim/P_dom"/>
</dbReference>
<evidence type="ECO:0000256" key="4">
    <source>
        <dbReference type="ARBA" id="ARBA00022475"/>
    </source>
</evidence>
<feature type="domain" description="Histidine kinase" evidence="15">
    <location>
        <begin position="85"/>
        <end position="293"/>
    </location>
</feature>
<dbReference type="InterPro" id="IPR005467">
    <property type="entry name" value="His_kinase_dom"/>
</dbReference>
<dbReference type="PANTHER" id="PTHR45528:SF1">
    <property type="entry name" value="SENSOR HISTIDINE KINASE CPXA"/>
    <property type="match status" value="1"/>
</dbReference>
<dbReference type="Gene3D" id="3.30.565.10">
    <property type="entry name" value="Histidine kinase-like ATPase, C-terminal domain"/>
    <property type="match status" value="1"/>
</dbReference>
<dbReference type="GO" id="GO:0005524">
    <property type="term" value="F:ATP binding"/>
    <property type="evidence" value="ECO:0007669"/>
    <property type="project" value="UniProtKB-KW"/>
</dbReference>
<dbReference type="InterPro" id="IPR050398">
    <property type="entry name" value="HssS/ArlS-like"/>
</dbReference>
<evidence type="ECO:0000259" key="15">
    <source>
        <dbReference type="PROSITE" id="PS50109"/>
    </source>
</evidence>
<evidence type="ECO:0000256" key="12">
    <source>
        <dbReference type="ARBA" id="ARBA00023012"/>
    </source>
</evidence>
<accession>A0A4S3B6D4</accession>
<evidence type="ECO:0000256" key="6">
    <source>
        <dbReference type="ARBA" id="ARBA00022679"/>
    </source>
</evidence>
<sequence length="294" mass="34193">MIYIMVVFIVLLLIYLIRMQFLIRKIIKQLVYINSIQTNTVIEIPTRNREFKKLSLEINRLLQMNKENYQKVIESNEQFDMAINNISHDIRTPLTVANGYVQLLNRSTELEKKELVEKIRHNLDNVEEKLEDLLTYNRLIEQRVEVDLSVIKLSSLLEKSCLSFYNAFTEKNINVSLNIEQNILLTSDETILTRIIENAIGNILNHGVIQTEIILEENDDKITMLFSNKTTVLIENYDKLFERFYTEDFARVNKNSGLGLFIIQELTNLLGGSVSAYGGDNKFNLEIQIPKLNV</sequence>
<dbReference type="SMART" id="SM00387">
    <property type="entry name" value="HATPase_c"/>
    <property type="match status" value="1"/>
</dbReference>
<dbReference type="GO" id="GO:0005886">
    <property type="term" value="C:plasma membrane"/>
    <property type="evidence" value="ECO:0007669"/>
    <property type="project" value="UniProtKB-SubCell"/>
</dbReference>
<dbReference type="CDD" id="cd00075">
    <property type="entry name" value="HATPase"/>
    <property type="match status" value="1"/>
</dbReference>
<evidence type="ECO:0000256" key="3">
    <source>
        <dbReference type="ARBA" id="ARBA00012438"/>
    </source>
</evidence>
<keyword evidence="9 16" id="KW-0418">Kinase</keyword>
<keyword evidence="8" id="KW-0547">Nucleotide-binding</keyword>
<evidence type="ECO:0000256" key="9">
    <source>
        <dbReference type="ARBA" id="ARBA00022777"/>
    </source>
</evidence>
<dbReference type="PROSITE" id="PS50109">
    <property type="entry name" value="HIS_KIN"/>
    <property type="match status" value="1"/>
</dbReference>
<dbReference type="OrthoDB" id="9792991at2"/>
<evidence type="ECO:0000256" key="14">
    <source>
        <dbReference type="SAM" id="Coils"/>
    </source>
</evidence>
<dbReference type="Pfam" id="PF00512">
    <property type="entry name" value="HisKA"/>
    <property type="match status" value="1"/>
</dbReference>
<dbReference type="InterPro" id="IPR008358">
    <property type="entry name" value="Sig_transdc_His_kin/Pase_MprB"/>
</dbReference>
<dbReference type="SUPFAM" id="SSF47384">
    <property type="entry name" value="Homodimeric domain of signal transducing histidine kinase"/>
    <property type="match status" value="1"/>
</dbReference>
<dbReference type="CDD" id="cd00082">
    <property type="entry name" value="HisKA"/>
    <property type="match status" value="1"/>
</dbReference>
<keyword evidence="5" id="KW-0597">Phosphoprotein</keyword>
<comment type="catalytic activity">
    <reaction evidence="1">
        <text>ATP + protein L-histidine = ADP + protein N-phospho-L-histidine.</text>
        <dbReference type="EC" id="2.7.13.3"/>
    </reaction>
</comment>
<dbReference type="Pfam" id="PF02518">
    <property type="entry name" value="HATPase_c"/>
    <property type="match status" value="1"/>
</dbReference>
<evidence type="ECO:0000256" key="1">
    <source>
        <dbReference type="ARBA" id="ARBA00000085"/>
    </source>
</evidence>
<name>A0A4S3B6D4_9ENTE</name>
<comment type="subcellular location">
    <subcellularLocation>
        <location evidence="2">Cell membrane</location>
        <topology evidence="2">Multi-pass membrane protein</topology>
    </subcellularLocation>
</comment>
<keyword evidence="17" id="KW-1185">Reference proteome</keyword>
<dbReference type="AlphaFoldDB" id="A0A4S3B6D4"/>
<gene>
    <name evidence="16" type="ORF">ESZ54_11765</name>
</gene>
<keyword evidence="4" id="KW-1003">Cell membrane</keyword>
<comment type="caution">
    <text evidence="16">The sequence shown here is derived from an EMBL/GenBank/DDBJ whole genome shotgun (WGS) entry which is preliminary data.</text>
</comment>
<evidence type="ECO:0000256" key="8">
    <source>
        <dbReference type="ARBA" id="ARBA00022741"/>
    </source>
</evidence>
<keyword evidence="10" id="KW-0067">ATP-binding</keyword>
<keyword evidence="6" id="KW-0808">Transferase</keyword>
<evidence type="ECO:0000256" key="13">
    <source>
        <dbReference type="ARBA" id="ARBA00023136"/>
    </source>
</evidence>
<dbReference type="PANTHER" id="PTHR45528">
    <property type="entry name" value="SENSOR HISTIDINE KINASE CPXA"/>
    <property type="match status" value="1"/>
</dbReference>
<dbReference type="InterPro" id="IPR036890">
    <property type="entry name" value="HATPase_C_sf"/>
</dbReference>
<dbReference type="SUPFAM" id="SSF55874">
    <property type="entry name" value="ATPase domain of HSP90 chaperone/DNA topoisomerase II/histidine kinase"/>
    <property type="match status" value="1"/>
</dbReference>